<evidence type="ECO:0000256" key="1">
    <source>
        <dbReference type="SAM" id="Phobius"/>
    </source>
</evidence>
<comment type="caution">
    <text evidence="2">The sequence shown here is derived from an EMBL/GenBank/DDBJ whole genome shotgun (WGS) entry which is preliminary data.</text>
</comment>
<proteinExistence type="predicted"/>
<feature type="transmembrane region" description="Helical" evidence="1">
    <location>
        <begin position="198"/>
        <end position="214"/>
    </location>
</feature>
<protein>
    <submittedName>
        <fullName evidence="2">ABC-2 type transport system permease protein</fullName>
    </submittedName>
</protein>
<evidence type="ECO:0000313" key="2">
    <source>
        <dbReference type="EMBL" id="MBB5888169.1"/>
    </source>
</evidence>
<sequence length="545" mass="60306">MLVFNNTTMMMRTLFKRDWVKFILWVIALIAFAASGVGKLEVAITPVNQASMYSLFNGPALVSLFGPTLVTGPKQFTGAAAFGSLMPLITVMVFAIITIVYVVNRTRKDEEEGIAELLRSFQIGKLANTTALVIELFVLQLFMTFLLAGSIQVQGAAGMGIFTDNLLFSSTITSQSFMWGMLALLLAQIFPESGSAKGNAIGLFFVLYIVRMGTDISNESLSWLNPLSWCYLTGVYVEDNWLPIALTLALSLFALIISYILELKRDLAAGYIQETRGKAHAGHLLHNFTGLVFHQQRTSIFVWILGLFVLGITYGSMTDKIGSLVGGASKNNYVTKILSITSTTDSALMEQEFLGTVYLVLALISSCFAIASLFRMISEERKNRQEQIYSMPISRFKVYLNYVAIAWGLGALAQFSGIFGLYLSQQNSSNVISASKIFESGLAWVFGIFFILSLLSLLIAFLPRSASLIWVYMAVAFFIGIIGKLLDFPNWVLNINIFNNLMKLPSSTVMPNTPNWSVVMYILLIALLFTVIGLVGYRRRDLISE</sequence>
<accession>A0A841C9U7</accession>
<evidence type="ECO:0000313" key="3">
    <source>
        <dbReference type="Proteomes" id="UP000562464"/>
    </source>
</evidence>
<feature type="transmembrane region" description="Helical" evidence="1">
    <location>
        <begin position="442"/>
        <end position="462"/>
    </location>
</feature>
<dbReference type="EMBL" id="JACHHV010000016">
    <property type="protein sequence ID" value="MBB5888169.1"/>
    <property type="molecule type" value="Genomic_DNA"/>
</dbReference>
<keyword evidence="1" id="KW-0472">Membrane</keyword>
<keyword evidence="1" id="KW-0812">Transmembrane</keyword>
<feature type="transmembrane region" description="Helical" evidence="1">
    <location>
        <begin position="357"/>
        <end position="377"/>
    </location>
</feature>
<dbReference type="AlphaFoldDB" id="A0A841C9U7"/>
<feature type="transmembrane region" description="Helical" evidence="1">
    <location>
        <begin position="518"/>
        <end position="537"/>
    </location>
</feature>
<feature type="transmembrane region" description="Helical" evidence="1">
    <location>
        <begin position="300"/>
        <end position="317"/>
    </location>
</feature>
<feature type="transmembrane region" description="Helical" evidence="1">
    <location>
        <begin position="166"/>
        <end position="186"/>
    </location>
</feature>
<reference evidence="2 3" key="1">
    <citation type="submission" date="2020-08" db="EMBL/GenBank/DDBJ databases">
        <title>Genomic Encyclopedia of Type Strains, Phase IV (KMG-IV): sequencing the most valuable type-strain genomes for metagenomic binning, comparative biology and taxonomic classification.</title>
        <authorList>
            <person name="Goeker M."/>
        </authorList>
    </citation>
    <scope>NUCLEOTIDE SEQUENCE [LARGE SCALE GENOMIC DNA]</scope>
    <source>
        <strain evidence="2 3">DSM 14925</strain>
    </source>
</reference>
<feature type="transmembrane region" description="Helical" evidence="1">
    <location>
        <begin position="469"/>
        <end position="486"/>
    </location>
</feature>
<dbReference type="Proteomes" id="UP000562464">
    <property type="component" value="Unassembled WGS sequence"/>
</dbReference>
<feature type="transmembrane region" description="Helical" evidence="1">
    <location>
        <begin position="398"/>
        <end position="422"/>
    </location>
</feature>
<feature type="transmembrane region" description="Helical" evidence="1">
    <location>
        <begin position="79"/>
        <end position="103"/>
    </location>
</feature>
<dbReference type="RefSeq" id="WP_183539964.1">
    <property type="nucleotide sequence ID" value="NZ_JACHHV010000016.1"/>
</dbReference>
<feature type="transmembrane region" description="Helical" evidence="1">
    <location>
        <begin position="241"/>
        <end position="261"/>
    </location>
</feature>
<keyword evidence="3" id="KW-1185">Reference proteome</keyword>
<organism evidence="2 3">
    <name type="scientific">Lactovum miscens</name>
    <dbReference type="NCBI Taxonomy" id="190387"/>
    <lineage>
        <taxon>Bacteria</taxon>
        <taxon>Bacillati</taxon>
        <taxon>Bacillota</taxon>
        <taxon>Bacilli</taxon>
        <taxon>Lactobacillales</taxon>
        <taxon>Streptococcaceae</taxon>
        <taxon>Lactovum</taxon>
    </lineage>
</organism>
<feature type="transmembrane region" description="Helical" evidence="1">
    <location>
        <begin position="123"/>
        <end position="146"/>
    </location>
</feature>
<name>A0A841C9U7_9LACT</name>
<keyword evidence="1" id="KW-1133">Transmembrane helix</keyword>
<gene>
    <name evidence="2" type="ORF">HNQ37_001061</name>
</gene>